<sequence length="123" mass="13398">MGVMAMAWEPSVLRKYNTTGHFRLLSQLRSELKGNPLVRPKDGQSIGEVNRSKSLIRAIEGRSQGYGRARRGGAATTGSTASASPEVQQLKLDPDPTELLGSITSDQNDGASFRERLNTVELR</sequence>
<evidence type="ECO:0000256" key="1">
    <source>
        <dbReference type="SAM" id="MobiDB-lite"/>
    </source>
</evidence>
<feature type="compositionally biased region" description="Low complexity" evidence="1">
    <location>
        <begin position="61"/>
        <end position="84"/>
    </location>
</feature>
<feature type="compositionally biased region" description="Basic and acidic residues" evidence="1">
    <location>
        <begin position="112"/>
        <end position="123"/>
    </location>
</feature>
<evidence type="ECO:0000313" key="2">
    <source>
        <dbReference type="EMBL" id="PSJ06826.1"/>
    </source>
</evidence>
<comment type="caution">
    <text evidence="2">The sequence shown here is derived from an EMBL/GenBank/DDBJ whole genome shotgun (WGS) entry which is preliminary data.</text>
</comment>
<gene>
    <name evidence="2" type="ORF">C7K55_02270</name>
</gene>
<reference evidence="2 3" key="1">
    <citation type="journal article" date="2018" name="Environ. Microbiol.">
        <title>Ecological and genomic features of two widespread freshwater picocyanobacteria.</title>
        <authorList>
            <person name="Cabello-Yeves P.J."/>
            <person name="Picazo A."/>
            <person name="Camacho A."/>
            <person name="Callieri C."/>
            <person name="Rosselli R."/>
            <person name="Roda-Garcia J.J."/>
            <person name="Coutinho F.H."/>
            <person name="Rodriguez-Valera F."/>
        </authorList>
    </citation>
    <scope>NUCLEOTIDE SEQUENCE [LARGE SCALE GENOMIC DNA]</scope>
    <source>
        <strain evidence="2 3">Tous</strain>
    </source>
</reference>
<proteinExistence type="predicted"/>
<protein>
    <submittedName>
        <fullName evidence="2">Uncharacterized protein</fullName>
    </submittedName>
</protein>
<evidence type="ECO:0000313" key="3">
    <source>
        <dbReference type="Proteomes" id="UP000243002"/>
    </source>
</evidence>
<feature type="region of interest" description="Disordered" evidence="1">
    <location>
        <begin position="60"/>
        <end position="123"/>
    </location>
</feature>
<dbReference type="EMBL" id="PXXO01000002">
    <property type="protein sequence ID" value="PSJ06826.1"/>
    <property type="molecule type" value="Genomic_DNA"/>
</dbReference>
<dbReference type="AlphaFoldDB" id="A0A2P7N069"/>
<dbReference type="Proteomes" id="UP000243002">
    <property type="component" value="Unassembled WGS sequence"/>
</dbReference>
<accession>A0A2P7N069</accession>
<organism evidence="2 3">
    <name type="scientific">Cyanobium usitatum str. Tous</name>
    <dbReference type="NCBI Taxonomy" id="2116684"/>
    <lineage>
        <taxon>Bacteria</taxon>
        <taxon>Bacillati</taxon>
        <taxon>Cyanobacteriota</taxon>
        <taxon>Cyanophyceae</taxon>
        <taxon>Synechococcales</taxon>
        <taxon>Prochlorococcaceae</taxon>
        <taxon>Cyanobium</taxon>
    </lineage>
</organism>
<keyword evidence="3" id="KW-1185">Reference proteome</keyword>
<name>A0A2P7N069_9CYAN</name>